<dbReference type="Gene3D" id="3.30.470.20">
    <property type="entry name" value="ATP-grasp fold, B domain"/>
    <property type="match status" value="1"/>
</dbReference>
<sequence length="278" mass="31631">MILIAGGQLDVNIRVLAQRLEQREIPFHKLLVGPENPPDLRIDIKKNSFELNGVAISPTGCFIRHDVFLYKTDNLALAHSRALNWYQAVRGWVTGKQDIKLFNRYFYLRENNKIHNLILAQDFGLPIPDTVVINDFTGIDEGMVQKPVAGGEYTGLVGDLPEDPGAYPRFIQPRLNRPEMRIYRIGPRMLAFWLHSAALDYRCTKDIEIEFTDVPQDIGEKLMSLCDRLELDYAAADFMADDEGQLHFLEVNSQPMFAAFDRAAKGQLCDAIIDYLSD</sequence>
<proteinExistence type="predicted"/>
<organism evidence="1 2">
    <name type="scientific">Halomonas binhaiensis</name>
    <dbReference type="NCBI Taxonomy" id="2562282"/>
    <lineage>
        <taxon>Bacteria</taxon>
        <taxon>Pseudomonadati</taxon>
        <taxon>Pseudomonadota</taxon>
        <taxon>Gammaproteobacteria</taxon>
        <taxon>Oceanospirillales</taxon>
        <taxon>Halomonadaceae</taxon>
        <taxon>Halomonas</taxon>
    </lineage>
</organism>
<dbReference type="Proteomes" id="UP000324285">
    <property type="component" value="Chromosome"/>
</dbReference>
<gene>
    <name evidence="1" type="ORF">E4T21_03255</name>
</gene>
<reference evidence="1" key="1">
    <citation type="submission" date="2021-02" db="EMBL/GenBank/DDBJ databases">
        <title>Strain Y2R2, a novel species of the genus Halomonas.</title>
        <authorList>
            <person name="Huang H."/>
        </authorList>
    </citation>
    <scope>NUCLEOTIDE SEQUENCE</scope>
    <source>
        <strain evidence="1">Y2R2</strain>
    </source>
</reference>
<keyword evidence="2" id="KW-1185">Reference proteome</keyword>
<dbReference type="SUPFAM" id="SSF56059">
    <property type="entry name" value="Glutathione synthetase ATP-binding domain-like"/>
    <property type="match status" value="1"/>
</dbReference>
<dbReference type="RefSeq" id="WP_149283500.1">
    <property type="nucleotide sequence ID" value="NZ_CP038437.2"/>
</dbReference>
<dbReference type="GO" id="GO:0016879">
    <property type="term" value="F:ligase activity, forming carbon-nitrogen bonds"/>
    <property type="evidence" value="ECO:0007669"/>
    <property type="project" value="TreeGrafter"/>
</dbReference>
<dbReference type="AlphaFoldDB" id="A0A5C1NEN6"/>
<evidence type="ECO:0008006" key="3">
    <source>
        <dbReference type="Google" id="ProtNLM"/>
    </source>
</evidence>
<evidence type="ECO:0000313" key="2">
    <source>
        <dbReference type="Proteomes" id="UP000324285"/>
    </source>
</evidence>
<dbReference type="GO" id="GO:0005737">
    <property type="term" value="C:cytoplasm"/>
    <property type="evidence" value="ECO:0007669"/>
    <property type="project" value="TreeGrafter"/>
</dbReference>
<evidence type="ECO:0000313" key="1">
    <source>
        <dbReference type="EMBL" id="QEM80685.1"/>
    </source>
</evidence>
<dbReference type="PANTHER" id="PTHR21621:SF0">
    <property type="entry name" value="BETA-CITRYLGLUTAMATE SYNTHASE B-RELATED"/>
    <property type="match status" value="1"/>
</dbReference>
<protein>
    <recommendedName>
        <fullName evidence="3">ATP-grasp domain-containing protein</fullName>
    </recommendedName>
</protein>
<dbReference type="KEGG" id="hbh:E4T21_03255"/>
<dbReference type="OrthoDB" id="583309at2"/>
<accession>A0A5C1NEN6</accession>
<dbReference type="EMBL" id="CP038437">
    <property type="protein sequence ID" value="QEM80685.1"/>
    <property type="molecule type" value="Genomic_DNA"/>
</dbReference>
<name>A0A5C1NEN6_9GAMM</name>
<dbReference type="PANTHER" id="PTHR21621">
    <property type="entry name" value="RIBOSOMAL PROTEIN S6 MODIFICATION PROTEIN"/>
    <property type="match status" value="1"/>
</dbReference>